<evidence type="ECO:0000313" key="3">
    <source>
        <dbReference type="Proteomes" id="UP001472677"/>
    </source>
</evidence>
<feature type="region of interest" description="Disordered" evidence="1">
    <location>
        <begin position="1"/>
        <end position="21"/>
    </location>
</feature>
<dbReference type="Proteomes" id="UP001472677">
    <property type="component" value="Unassembled WGS sequence"/>
</dbReference>
<evidence type="ECO:0000313" key="2">
    <source>
        <dbReference type="EMBL" id="KAK8509432.1"/>
    </source>
</evidence>
<comment type="caution">
    <text evidence="2">The sequence shown here is derived from an EMBL/GenBank/DDBJ whole genome shotgun (WGS) entry which is preliminary data.</text>
</comment>
<accession>A0ABR2BQL1</accession>
<reference evidence="2 3" key="1">
    <citation type="journal article" date="2024" name="G3 (Bethesda)">
        <title>Genome assembly of Hibiscus sabdariffa L. provides insights into metabolisms of medicinal natural products.</title>
        <authorList>
            <person name="Kim T."/>
        </authorList>
    </citation>
    <scope>NUCLEOTIDE SEQUENCE [LARGE SCALE GENOMIC DNA]</scope>
    <source>
        <strain evidence="2">TK-2024</strain>
        <tissue evidence="2">Old leaves</tissue>
    </source>
</reference>
<evidence type="ECO:0000256" key="1">
    <source>
        <dbReference type="SAM" id="MobiDB-lite"/>
    </source>
</evidence>
<gene>
    <name evidence="2" type="ORF">V6N12_001441</name>
</gene>
<protein>
    <submittedName>
        <fullName evidence="2">Uncharacterized protein</fullName>
    </submittedName>
</protein>
<organism evidence="2 3">
    <name type="scientific">Hibiscus sabdariffa</name>
    <name type="common">roselle</name>
    <dbReference type="NCBI Taxonomy" id="183260"/>
    <lineage>
        <taxon>Eukaryota</taxon>
        <taxon>Viridiplantae</taxon>
        <taxon>Streptophyta</taxon>
        <taxon>Embryophyta</taxon>
        <taxon>Tracheophyta</taxon>
        <taxon>Spermatophyta</taxon>
        <taxon>Magnoliopsida</taxon>
        <taxon>eudicotyledons</taxon>
        <taxon>Gunneridae</taxon>
        <taxon>Pentapetalae</taxon>
        <taxon>rosids</taxon>
        <taxon>malvids</taxon>
        <taxon>Malvales</taxon>
        <taxon>Malvaceae</taxon>
        <taxon>Malvoideae</taxon>
        <taxon>Hibiscus</taxon>
    </lineage>
</organism>
<dbReference type="EMBL" id="JBBPBM010000091">
    <property type="protein sequence ID" value="KAK8509432.1"/>
    <property type="molecule type" value="Genomic_DNA"/>
</dbReference>
<keyword evidence="3" id="KW-1185">Reference proteome</keyword>
<sequence>MNIRITPETIKGLNSTGQAPHGSALWVWNNPTSPQQGLTYQGVDQVDKSPSLAVRATHAQPYRVETHWKNLTETMGKGKRGLPWRN</sequence>
<name>A0ABR2BQL1_9ROSI</name>
<proteinExistence type="predicted"/>